<dbReference type="STRING" id="22663.A0A2I0JFN0"/>
<dbReference type="CDD" id="cd06257">
    <property type="entry name" value="DnaJ"/>
    <property type="match status" value="1"/>
</dbReference>
<dbReference type="InterPro" id="IPR036869">
    <property type="entry name" value="J_dom_sf"/>
</dbReference>
<dbReference type="InterPro" id="IPR018253">
    <property type="entry name" value="DnaJ_domain_CS"/>
</dbReference>
<dbReference type="InterPro" id="IPR001623">
    <property type="entry name" value="DnaJ_domain"/>
</dbReference>
<dbReference type="Gene3D" id="1.10.287.110">
    <property type="entry name" value="DnaJ domain"/>
    <property type="match status" value="1"/>
</dbReference>
<keyword evidence="3" id="KW-1185">Reference proteome</keyword>
<evidence type="ECO:0000259" key="1">
    <source>
        <dbReference type="PROSITE" id="PS50076"/>
    </source>
</evidence>
<organism evidence="2 3">
    <name type="scientific">Punica granatum</name>
    <name type="common">Pomegranate</name>
    <dbReference type="NCBI Taxonomy" id="22663"/>
    <lineage>
        <taxon>Eukaryota</taxon>
        <taxon>Viridiplantae</taxon>
        <taxon>Streptophyta</taxon>
        <taxon>Embryophyta</taxon>
        <taxon>Tracheophyta</taxon>
        <taxon>Spermatophyta</taxon>
        <taxon>Magnoliopsida</taxon>
        <taxon>eudicotyledons</taxon>
        <taxon>Gunneridae</taxon>
        <taxon>Pentapetalae</taxon>
        <taxon>rosids</taxon>
        <taxon>malvids</taxon>
        <taxon>Myrtales</taxon>
        <taxon>Lythraceae</taxon>
        <taxon>Punica</taxon>
    </lineage>
</organism>
<dbReference type="PROSITE" id="PS50076">
    <property type="entry name" value="DNAJ_2"/>
    <property type="match status" value="1"/>
</dbReference>
<reference evidence="2 3" key="1">
    <citation type="submission" date="2017-11" db="EMBL/GenBank/DDBJ databases">
        <title>De-novo sequencing of pomegranate (Punica granatum L.) genome.</title>
        <authorList>
            <person name="Akparov Z."/>
            <person name="Amiraslanov A."/>
            <person name="Hajiyeva S."/>
            <person name="Abbasov M."/>
            <person name="Kaur K."/>
            <person name="Hamwieh A."/>
            <person name="Solovyev V."/>
            <person name="Salamov A."/>
            <person name="Braich B."/>
            <person name="Kosarev P."/>
            <person name="Mahmoud A."/>
            <person name="Hajiyev E."/>
            <person name="Babayeva S."/>
            <person name="Izzatullayeva V."/>
            <person name="Mammadov A."/>
            <person name="Mammadov A."/>
            <person name="Sharifova S."/>
            <person name="Ojaghi J."/>
            <person name="Eynullazada K."/>
            <person name="Bayramov B."/>
            <person name="Abdulazimova A."/>
            <person name="Shahmuradov I."/>
        </authorList>
    </citation>
    <scope>NUCLEOTIDE SEQUENCE [LARGE SCALE GENOMIC DNA]</scope>
    <source>
        <strain evidence="3">cv. AG2017</strain>
        <tissue evidence="2">Leaf</tissue>
    </source>
</reference>
<proteinExistence type="predicted"/>
<dbReference type="AlphaFoldDB" id="A0A2I0JFN0"/>
<comment type="caution">
    <text evidence="2">The sequence shown here is derived from an EMBL/GenBank/DDBJ whole genome shotgun (WGS) entry which is preliminary data.</text>
</comment>
<dbReference type="PROSITE" id="PS00636">
    <property type="entry name" value="DNAJ_1"/>
    <property type="match status" value="1"/>
</dbReference>
<protein>
    <recommendedName>
        <fullName evidence="1">J domain-containing protein</fullName>
    </recommendedName>
</protein>
<dbReference type="GO" id="GO:0006457">
    <property type="term" value="P:protein folding"/>
    <property type="evidence" value="ECO:0007669"/>
    <property type="project" value="InterPro"/>
</dbReference>
<dbReference type="Proteomes" id="UP000233551">
    <property type="component" value="Unassembled WGS sequence"/>
</dbReference>
<dbReference type="PANTHER" id="PTHR43888">
    <property type="entry name" value="DNAJ-LIKE-2, ISOFORM A-RELATED"/>
    <property type="match status" value="1"/>
</dbReference>
<gene>
    <name evidence="2" type="ORF">CRG98_024555</name>
</gene>
<sequence>MFGRAPRKSDNSKYYQTLGVSKNATPDELKKAYKKAAIKNHPDKGGDPEKFKELAHAYEVLSDPEKREIYDQYGEDALKEGMGGGGAAHDPFDIFETFFGGGFGGGASSSRGRRQKRGEDSVQHLRVSLEDFV</sequence>
<name>A0A2I0JFN0_PUNGR</name>
<accession>A0A2I0JFN0</accession>
<dbReference type="SMART" id="SM00271">
    <property type="entry name" value="DnaJ"/>
    <property type="match status" value="1"/>
</dbReference>
<dbReference type="Pfam" id="PF00226">
    <property type="entry name" value="DnaJ"/>
    <property type="match status" value="1"/>
</dbReference>
<dbReference type="GO" id="GO:0030544">
    <property type="term" value="F:Hsp70 protein binding"/>
    <property type="evidence" value="ECO:0007669"/>
    <property type="project" value="InterPro"/>
</dbReference>
<evidence type="ECO:0000313" key="3">
    <source>
        <dbReference type="Proteomes" id="UP000233551"/>
    </source>
</evidence>
<dbReference type="SUPFAM" id="SSF46565">
    <property type="entry name" value="Chaperone J-domain"/>
    <property type="match status" value="1"/>
</dbReference>
<dbReference type="PRINTS" id="PR00625">
    <property type="entry name" value="JDOMAIN"/>
</dbReference>
<dbReference type="InterPro" id="IPR044713">
    <property type="entry name" value="DNJA1/2-like"/>
</dbReference>
<evidence type="ECO:0000313" key="2">
    <source>
        <dbReference type="EMBL" id="PKI55048.1"/>
    </source>
</evidence>
<feature type="domain" description="J" evidence="1">
    <location>
        <begin position="13"/>
        <end position="74"/>
    </location>
</feature>
<dbReference type="EMBL" id="PGOL01001725">
    <property type="protein sequence ID" value="PKI55048.1"/>
    <property type="molecule type" value="Genomic_DNA"/>
</dbReference>
<dbReference type="FunFam" id="1.10.287.110:FF:000012">
    <property type="entry name" value="dnaJ protein homolog"/>
    <property type="match status" value="1"/>
</dbReference>